<name>A0ABW0P6I8_9HYPH</name>
<evidence type="ECO:0000313" key="10">
    <source>
        <dbReference type="Proteomes" id="UP001596060"/>
    </source>
</evidence>
<accession>A0ABW0P6I8</accession>
<evidence type="ECO:0000256" key="6">
    <source>
        <dbReference type="ARBA" id="ARBA00023136"/>
    </source>
</evidence>
<dbReference type="Pfam" id="PF00528">
    <property type="entry name" value="BPD_transp_1"/>
    <property type="match status" value="1"/>
</dbReference>
<organism evidence="9 10">
    <name type="scientific">Bosea massiliensis</name>
    <dbReference type="NCBI Taxonomy" id="151419"/>
    <lineage>
        <taxon>Bacteria</taxon>
        <taxon>Pseudomonadati</taxon>
        <taxon>Pseudomonadota</taxon>
        <taxon>Alphaproteobacteria</taxon>
        <taxon>Hyphomicrobiales</taxon>
        <taxon>Boseaceae</taxon>
        <taxon>Bosea</taxon>
    </lineage>
</organism>
<evidence type="ECO:0000256" key="2">
    <source>
        <dbReference type="ARBA" id="ARBA00022448"/>
    </source>
</evidence>
<dbReference type="PANTHER" id="PTHR43163">
    <property type="entry name" value="DIPEPTIDE TRANSPORT SYSTEM PERMEASE PROTEIN DPPB-RELATED"/>
    <property type="match status" value="1"/>
</dbReference>
<gene>
    <name evidence="9" type="ORF">ACFPN9_23810</name>
</gene>
<keyword evidence="3" id="KW-1003">Cell membrane</keyword>
<protein>
    <submittedName>
        <fullName evidence="9">ABC transporter permease</fullName>
    </submittedName>
</protein>
<keyword evidence="6 7" id="KW-0472">Membrane</keyword>
<dbReference type="SUPFAM" id="SSF161098">
    <property type="entry name" value="MetI-like"/>
    <property type="match status" value="1"/>
</dbReference>
<evidence type="ECO:0000256" key="5">
    <source>
        <dbReference type="ARBA" id="ARBA00022989"/>
    </source>
</evidence>
<feature type="transmembrane region" description="Helical" evidence="7">
    <location>
        <begin position="110"/>
        <end position="129"/>
    </location>
</feature>
<sequence>MRTFGTLVGSRVLQAVLTAWLLASLCFAFVHALPGDTALAISAARVGERVTAETTERVRREEGLDRPLTVQYVSWLGRLATGDLGHSRVTGKPVWQEIAYHGRHTLGLGTLGWLLSYAIALPLGIACGFRPGGWLDRGTNALAVALASMPSFLVGIGLISLFALTLRWLPPAGFRTGAHMVLPALTLALGLAAFSVRIIRNAVVEVRSAFYMTFARIRGRSAGSAFLHHGVRNAAIPVATFAALQFAYVVDGFVVVETLFNYPGLGEVLVKALIARDVPMIMGVGLVIGTMYAAVNLLADLACIGLDPRRLKVAAA</sequence>
<dbReference type="CDD" id="cd06261">
    <property type="entry name" value="TM_PBP2"/>
    <property type="match status" value="1"/>
</dbReference>
<dbReference type="InterPro" id="IPR000515">
    <property type="entry name" value="MetI-like"/>
</dbReference>
<dbReference type="Pfam" id="PF19300">
    <property type="entry name" value="BPD_transp_1_N"/>
    <property type="match status" value="1"/>
</dbReference>
<comment type="similarity">
    <text evidence="7">Belongs to the binding-protein-dependent transport system permease family.</text>
</comment>
<evidence type="ECO:0000256" key="1">
    <source>
        <dbReference type="ARBA" id="ARBA00004651"/>
    </source>
</evidence>
<keyword evidence="5 7" id="KW-1133">Transmembrane helix</keyword>
<evidence type="ECO:0000256" key="4">
    <source>
        <dbReference type="ARBA" id="ARBA00022692"/>
    </source>
</evidence>
<keyword evidence="2 7" id="KW-0813">Transport</keyword>
<feature type="transmembrane region" description="Helical" evidence="7">
    <location>
        <begin position="280"/>
        <end position="302"/>
    </location>
</feature>
<dbReference type="InterPro" id="IPR035906">
    <property type="entry name" value="MetI-like_sf"/>
</dbReference>
<reference evidence="10" key="1">
    <citation type="journal article" date="2019" name="Int. J. Syst. Evol. Microbiol.">
        <title>The Global Catalogue of Microorganisms (GCM) 10K type strain sequencing project: providing services to taxonomists for standard genome sequencing and annotation.</title>
        <authorList>
            <consortium name="The Broad Institute Genomics Platform"/>
            <consortium name="The Broad Institute Genome Sequencing Center for Infectious Disease"/>
            <person name="Wu L."/>
            <person name="Ma J."/>
        </authorList>
    </citation>
    <scope>NUCLEOTIDE SEQUENCE [LARGE SCALE GENOMIC DNA]</scope>
    <source>
        <strain evidence="10">CCUG 43117</strain>
    </source>
</reference>
<feature type="domain" description="ABC transmembrane type-1" evidence="8">
    <location>
        <begin position="102"/>
        <end position="299"/>
    </location>
</feature>
<evidence type="ECO:0000256" key="7">
    <source>
        <dbReference type="RuleBase" id="RU363032"/>
    </source>
</evidence>
<proteinExistence type="inferred from homology"/>
<dbReference type="EMBL" id="JBHSLU010000082">
    <property type="protein sequence ID" value="MFC5508274.1"/>
    <property type="molecule type" value="Genomic_DNA"/>
</dbReference>
<feature type="transmembrane region" description="Helical" evidence="7">
    <location>
        <begin position="141"/>
        <end position="166"/>
    </location>
</feature>
<dbReference type="RefSeq" id="WP_197426676.1">
    <property type="nucleotide sequence ID" value="NZ_JBHSLU010000082.1"/>
</dbReference>
<comment type="caution">
    <text evidence="9">The sequence shown here is derived from an EMBL/GenBank/DDBJ whole genome shotgun (WGS) entry which is preliminary data.</text>
</comment>
<evidence type="ECO:0000256" key="3">
    <source>
        <dbReference type="ARBA" id="ARBA00022475"/>
    </source>
</evidence>
<dbReference type="PROSITE" id="PS50928">
    <property type="entry name" value="ABC_TM1"/>
    <property type="match status" value="1"/>
</dbReference>
<dbReference type="Proteomes" id="UP001596060">
    <property type="component" value="Unassembled WGS sequence"/>
</dbReference>
<evidence type="ECO:0000259" key="8">
    <source>
        <dbReference type="PROSITE" id="PS50928"/>
    </source>
</evidence>
<dbReference type="Gene3D" id="1.10.3720.10">
    <property type="entry name" value="MetI-like"/>
    <property type="match status" value="1"/>
</dbReference>
<keyword evidence="4 7" id="KW-0812">Transmembrane</keyword>
<dbReference type="PANTHER" id="PTHR43163:SF6">
    <property type="entry name" value="DIPEPTIDE TRANSPORT SYSTEM PERMEASE PROTEIN DPPB-RELATED"/>
    <property type="match status" value="1"/>
</dbReference>
<comment type="subcellular location">
    <subcellularLocation>
        <location evidence="1 7">Cell membrane</location>
        <topology evidence="1 7">Multi-pass membrane protein</topology>
    </subcellularLocation>
</comment>
<keyword evidence="10" id="KW-1185">Reference proteome</keyword>
<feature type="transmembrane region" description="Helical" evidence="7">
    <location>
        <begin position="178"/>
        <end position="199"/>
    </location>
</feature>
<feature type="transmembrane region" description="Helical" evidence="7">
    <location>
        <begin position="234"/>
        <end position="260"/>
    </location>
</feature>
<dbReference type="InterPro" id="IPR045621">
    <property type="entry name" value="BPD_transp_1_N"/>
</dbReference>
<evidence type="ECO:0000313" key="9">
    <source>
        <dbReference type="EMBL" id="MFC5508274.1"/>
    </source>
</evidence>